<gene>
    <name evidence="2" type="ORF">KZY68_02855</name>
</gene>
<dbReference type="AlphaFoldDB" id="A0AAW4NRL9"/>
<feature type="chain" id="PRO_5043621662" evidence="1">
    <location>
        <begin position="21"/>
        <end position="711"/>
    </location>
</feature>
<evidence type="ECO:0000256" key="1">
    <source>
        <dbReference type="SAM" id="SignalP"/>
    </source>
</evidence>
<protein>
    <submittedName>
        <fullName evidence="2">Uncharacterized protein</fullName>
    </submittedName>
</protein>
<keyword evidence="1" id="KW-0732">Signal</keyword>
<organism evidence="2 3">
    <name type="scientific">Segatella salivae</name>
    <dbReference type="NCBI Taxonomy" id="228604"/>
    <lineage>
        <taxon>Bacteria</taxon>
        <taxon>Pseudomonadati</taxon>
        <taxon>Bacteroidota</taxon>
        <taxon>Bacteroidia</taxon>
        <taxon>Bacteroidales</taxon>
        <taxon>Prevotellaceae</taxon>
        <taxon>Segatella</taxon>
    </lineage>
</organism>
<comment type="caution">
    <text evidence="2">The sequence shown here is derived from an EMBL/GenBank/DDBJ whole genome shotgun (WGS) entry which is preliminary data.</text>
</comment>
<dbReference type="RefSeq" id="WP_219427350.1">
    <property type="nucleotide sequence ID" value="NZ_JAHXRD010000003.1"/>
</dbReference>
<sequence length="711" mass="82721">MKRFIVLFSFLLTLFLRSFACGPEPIIHNFYMMCVINESEYGVTSPDFVTPLYKYWQAYTGKKEGFFDNDCSLLVKTARRKHDAEMLAYVRNIAKYQQICERKIVQWDYPSKAEVALEKAQLQRMRNAALNYKGSRLTQQYTLLLMRCYLLEANVKGILSVWNTRASRFPVGIYKEICRNIYAYALLNSGHRNEALSIYVSQGDVNSIQWAARNFKNLDGIKVIYHENPNSPALRWLVQNYVNTVQDNADLDWMYDYVGADNTQQETEAKAFIDFAEHVVASRKSSEPALWKAASAMVSYTLGDIKAAELKSRLAMTMKGTVLECDNARAIHFLASTALMREGAPFDADFIVKELRFLNSKGTPYPWDMNYYSRVFDRVVTQNIIAYYAKHHNHNMVAAAQGMLERRRLPKNDHEYTYSPGYSRYANYDEYFGSLDSMTANQLRDYIVFMHEKHDNDVLAQFILQQNKYRNPSYFNDLLGTKLIAEGRFSEALPVLKKVPLSYVNGLGIALIMAHRDYKKPRWFFKQRVKDIYDLGVDEELEKVSLKYNQKITFCEDMSRLEQRYELANDATRPALALQLAVRYYQASCYGDCWYLTHYDKPCDDSTRAWEKDFAQQAMTYLDVAKKDVKLKQEALYARAYVQLNVTTNGSWYGYDFKGYQQLLKQAPALDKVYNELLFYVNRNPKQLAEYVTKCDVIKQLQKGGYVAYYK</sequence>
<accession>A0AAW4NRL9</accession>
<evidence type="ECO:0000313" key="2">
    <source>
        <dbReference type="EMBL" id="MBW4864977.1"/>
    </source>
</evidence>
<feature type="signal peptide" evidence="1">
    <location>
        <begin position="1"/>
        <end position="20"/>
    </location>
</feature>
<reference evidence="2" key="1">
    <citation type="submission" date="2021-07" db="EMBL/GenBank/DDBJ databases">
        <title>Genomic diversity and antimicrobial resistance of Prevotella spp. isolated from chronic lung disease airways.</title>
        <authorList>
            <person name="Webb K.A."/>
            <person name="Olagoke O.S."/>
            <person name="Baird T."/>
            <person name="Neill J."/>
            <person name="Pham A."/>
            <person name="Wells T.J."/>
            <person name="Ramsay K.A."/>
            <person name="Bell S.C."/>
            <person name="Sarovich D.S."/>
            <person name="Price E.P."/>
        </authorList>
    </citation>
    <scope>NUCLEOTIDE SEQUENCE</scope>
    <source>
        <strain evidence="2">SCHI0047.S.3</strain>
    </source>
</reference>
<proteinExistence type="predicted"/>
<dbReference type="EMBL" id="JAHXRF010000003">
    <property type="protein sequence ID" value="MBW4864977.1"/>
    <property type="molecule type" value="Genomic_DNA"/>
</dbReference>
<name>A0AAW4NRL9_9BACT</name>
<dbReference type="Proteomes" id="UP001196873">
    <property type="component" value="Unassembled WGS sequence"/>
</dbReference>
<evidence type="ECO:0000313" key="3">
    <source>
        <dbReference type="Proteomes" id="UP001196873"/>
    </source>
</evidence>